<evidence type="ECO:0000313" key="6">
    <source>
        <dbReference type="Proteomes" id="UP000293433"/>
    </source>
</evidence>
<dbReference type="CDD" id="cd01949">
    <property type="entry name" value="GGDEF"/>
    <property type="match status" value="1"/>
</dbReference>
<dbReference type="RefSeq" id="WP_130481507.1">
    <property type="nucleotide sequence ID" value="NZ_SGWV01000008.1"/>
</dbReference>
<dbReference type="PROSITE" id="PS50883">
    <property type="entry name" value="EAL"/>
    <property type="match status" value="1"/>
</dbReference>
<dbReference type="Proteomes" id="UP000293433">
    <property type="component" value="Unassembled WGS sequence"/>
</dbReference>
<evidence type="ECO:0000259" key="1">
    <source>
        <dbReference type="PROSITE" id="PS50112"/>
    </source>
</evidence>
<dbReference type="PROSITE" id="PS50112">
    <property type="entry name" value="PAS"/>
    <property type="match status" value="1"/>
</dbReference>
<accession>A0A4Q7LRJ9</accession>
<feature type="domain" description="EAL" evidence="3">
    <location>
        <begin position="355"/>
        <end position="609"/>
    </location>
</feature>
<dbReference type="SUPFAM" id="SSF141868">
    <property type="entry name" value="EAL domain-like"/>
    <property type="match status" value="1"/>
</dbReference>
<dbReference type="InterPro" id="IPR000160">
    <property type="entry name" value="GGDEF_dom"/>
</dbReference>
<dbReference type="InterPro" id="IPR035919">
    <property type="entry name" value="EAL_sf"/>
</dbReference>
<evidence type="ECO:0000259" key="2">
    <source>
        <dbReference type="PROSITE" id="PS50113"/>
    </source>
</evidence>
<dbReference type="FunFam" id="3.30.70.270:FF:000001">
    <property type="entry name" value="Diguanylate cyclase domain protein"/>
    <property type="match status" value="1"/>
</dbReference>
<protein>
    <submittedName>
        <fullName evidence="5">PAS domain S-box-containing protein/diguanylate cyclase (GGDEF)-like protein</fullName>
    </submittedName>
</protein>
<reference evidence="5 6" key="1">
    <citation type="submission" date="2019-02" db="EMBL/GenBank/DDBJ databases">
        <title>Genomic Encyclopedia of Type Strains, Phase IV (KMG-IV): sequencing the most valuable type-strain genomes for metagenomic binning, comparative biology and taxonomic classification.</title>
        <authorList>
            <person name="Goeker M."/>
        </authorList>
    </citation>
    <scope>NUCLEOTIDE SEQUENCE [LARGE SCALE GENOMIC DNA]</scope>
    <source>
        <strain evidence="5 6">DSM 10617</strain>
    </source>
</reference>
<keyword evidence="6" id="KW-1185">Reference proteome</keyword>
<dbReference type="SMART" id="SM00091">
    <property type="entry name" value="PAS"/>
    <property type="match status" value="1"/>
</dbReference>
<dbReference type="OrthoDB" id="9813903at2"/>
<dbReference type="AlphaFoldDB" id="A0A4Q7LRJ9"/>
<dbReference type="CDD" id="cd01948">
    <property type="entry name" value="EAL"/>
    <property type="match status" value="1"/>
</dbReference>
<dbReference type="SMART" id="SM00052">
    <property type="entry name" value="EAL"/>
    <property type="match status" value="1"/>
</dbReference>
<dbReference type="InterPro" id="IPR000700">
    <property type="entry name" value="PAS-assoc_C"/>
</dbReference>
<dbReference type="PANTHER" id="PTHR44757:SF2">
    <property type="entry name" value="BIOFILM ARCHITECTURE MAINTENANCE PROTEIN MBAA"/>
    <property type="match status" value="1"/>
</dbReference>
<feature type="domain" description="GGDEF" evidence="4">
    <location>
        <begin position="214"/>
        <end position="346"/>
    </location>
</feature>
<dbReference type="InterPro" id="IPR001633">
    <property type="entry name" value="EAL_dom"/>
</dbReference>
<organism evidence="5 6">
    <name type="scientific">Sphaerotilus mobilis</name>
    <dbReference type="NCBI Taxonomy" id="47994"/>
    <lineage>
        <taxon>Bacteria</taxon>
        <taxon>Pseudomonadati</taxon>
        <taxon>Pseudomonadota</taxon>
        <taxon>Betaproteobacteria</taxon>
        <taxon>Burkholderiales</taxon>
        <taxon>Sphaerotilaceae</taxon>
        <taxon>Sphaerotilus</taxon>
    </lineage>
</organism>
<dbReference type="NCBIfam" id="TIGR00229">
    <property type="entry name" value="sensory_box"/>
    <property type="match status" value="1"/>
</dbReference>
<dbReference type="CDD" id="cd00130">
    <property type="entry name" value="PAS"/>
    <property type="match status" value="1"/>
</dbReference>
<dbReference type="InterPro" id="IPR052155">
    <property type="entry name" value="Biofilm_reg_signaling"/>
</dbReference>
<dbReference type="SUPFAM" id="SSF55073">
    <property type="entry name" value="Nucleotide cyclase"/>
    <property type="match status" value="1"/>
</dbReference>
<dbReference type="Gene3D" id="3.30.70.270">
    <property type="match status" value="1"/>
</dbReference>
<gene>
    <name evidence="5" type="ORF">EV685_1665</name>
</gene>
<dbReference type="EMBL" id="SGWV01000008">
    <property type="protein sequence ID" value="RZS57101.1"/>
    <property type="molecule type" value="Genomic_DNA"/>
</dbReference>
<dbReference type="PROSITE" id="PS50887">
    <property type="entry name" value="GGDEF"/>
    <property type="match status" value="1"/>
</dbReference>
<dbReference type="InterPro" id="IPR035965">
    <property type="entry name" value="PAS-like_dom_sf"/>
</dbReference>
<sequence length="619" mass="67823">MNPLRAATLRSLAEHRMAARPPRKLANDEAMALLHELDVHQIELELQNEALVAAEGELQLAAAVFKHTADGLFFCDSRGLIVDVNPAFSRITGLAREAVLGKAPGSLSALGIHKGEFAQHLEHARWHGHWQGEVQGIKADGQVHTLRLSLAVVHDLTGQIQHGVGAFSDISHLSAHAAELDRMAHFDDLTGLPNRRRFVDRLNQAMARARRQGHLLAVCYLDLDGFKDINDRFGHAMGDLALLGVTRHLCTVLRAEDTLARIGGDEFVLLLDLADPDDCDAALARVMASLARPIKLGKHSLSVAASMGVTLFPGDDADADTLMRHADQAMYSAKEQGKNRVLHFDVQLARRAQMHREQQARLRLALVQGEFRVHFQPKIDLGDGRVVGVEALVRWQHPEQGLLPPLSFLANLQHTELDHLLGEWVLTQTLGQIERWCSQGLDLVASVNISPDHLLQPEFADRLAALLAAHPGVRPALLELEILESATVTDLNQAAATVSRCRELGVKVSLDDFGTGHSSLALLRYLPVDGLKIDQTFVRDLSTDRNDHALVNAVISLGAAFGCEVTAEGVETLDDAAELHCLGCRYAQGFGIARPMPVDRLDDWLDVWRAHPAWQGQPG</sequence>
<feature type="domain" description="PAS" evidence="1">
    <location>
        <begin position="57"/>
        <end position="102"/>
    </location>
</feature>
<dbReference type="NCBIfam" id="TIGR00254">
    <property type="entry name" value="GGDEF"/>
    <property type="match status" value="1"/>
</dbReference>
<comment type="caution">
    <text evidence="5">The sequence shown here is derived from an EMBL/GenBank/DDBJ whole genome shotgun (WGS) entry which is preliminary data.</text>
</comment>
<proteinExistence type="predicted"/>
<evidence type="ECO:0000313" key="5">
    <source>
        <dbReference type="EMBL" id="RZS57101.1"/>
    </source>
</evidence>
<name>A0A4Q7LRJ9_9BURK</name>
<dbReference type="PANTHER" id="PTHR44757">
    <property type="entry name" value="DIGUANYLATE CYCLASE DGCP"/>
    <property type="match status" value="1"/>
</dbReference>
<dbReference type="Pfam" id="PF13426">
    <property type="entry name" value="PAS_9"/>
    <property type="match status" value="1"/>
</dbReference>
<dbReference type="Gene3D" id="3.30.450.20">
    <property type="entry name" value="PAS domain"/>
    <property type="match status" value="1"/>
</dbReference>
<dbReference type="GO" id="GO:0003824">
    <property type="term" value="F:catalytic activity"/>
    <property type="evidence" value="ECO:0007669"/>
    <property type="project" value="UniProtKB-ARBA"/>
</dbReference>
<dbReference type="Pfam" id="PF00563">
    <property type="entry name" value="EAL"/>
    <property type="match status" value="1"/>
</dbReference>
<dbReference type="PROSITE" id="PS50113">
    <property type="entry name" value="PAC"/>
    <property type="match status" value="1"/>
</dbReference>
<dbReference type="InterPro" id="IPR000014">
    <property type="entry name" value="PAS"/>
</dbReference>
<feature type="domain" description="PAC" evidence="2">
    <location>
        <begin position="130"/>
        <end position="182"/>
    </location>
</feature>
<dbReference type="SUPFAM" id="SSF55785">
    <property type="entry name" value="PYP-like sensor domain (PAS domain)"/>
    <property type="match status" value="1"/>
</dbReference>
<evidence type="ECO:0000259" key="4">
    <source>
        <dbReference type="PROSITE" id="PS50887"/>
    </source>
</evidence>
<dbReference type="Pfam" id="PF00990">
    <property type="entry name" value="GGDEF"/>
    <property type="match status" value="1"/>
</dbReference>
<dbReference type="SMART" id="SM00267">
    <property type="entry name" value="GGDEF"/>
    <property type="match status" value="1"/>
</dbReference>
<dbReference type="Gene3D" id="3.20.20.450">
    <property type="entry name" value="EAL domain"/>
    <property type="match status" value="1"/>
</dbReference>
<dbReference type="InterPro" id="IPR043128">
    <property type="entry name" value="Rev_trsase/Diguanyl_cyclase"/>
</dbReference>
<dbReference type="InterPro" id="IPR029787">
    <property type="entry name" value="Nucleotide_cyclase"/>
</dbReference>
<evidence type="ECO:0000259" key="3">
    <source>
        <dbReference type="PROSITE" id="PS50883"/>
    </source>
</evidence>